<dbReference type="InterPro" id="IPR017926">
    <property type="entry name" value="GATASE"/>
</dbReference>
<evidence type="ECO:0000256" key="2">
    <source>
        <dbReference type="ARBA" id="ARBA00011152"/>
    </source>
</evidence>
<keyword evidence="3 10" id="KW-0028">Amino-acid biosynthesis</keyword>
<protein>
    <recommendedName>
        <fullName evidence="10">Imidazole glycerol phosphate synthase subunit HisH</fullName>
        <ecNumber evidence="10">4.3.2.10</ecNumber>
    </recommendedName>
    <alternativeName>
        <fullName evidence="10">IGP synthase glutaminase subunit</fullName>
        <ecNumber evidence="10">3.5.1.2</ecNumber>
    </alternativeName>
    <alternativeName>
        <fullName evidence="10">IGP synthase subunit HisH</fullName>
    </alternativeName>
    <alternativeName>
        <fullName evidence="10">ImGP synthase subunit HisH</fullName>
        <shortName evidence="10">IGPS subunit HisH</shortName>
    </alternativeName>
</protein>
<comment type="subcellular location">
    <subcellularLocation>
        <location evidence="10">Cytoplasm</location>
    </subcellularLocation>
</comment>
<dbReference type="Gene3D" id="3.40.50.880">
    <property type="match status" value="1"/>
</dbReference>
<evidence type="ECO:0000256" key="6">
    <source>
        <dbReference type="ARBA" id="ARBA00023102"/>
    </source>
</evidence>
<evidence type="ECO:0000256" key="5">
    <source>
        <dbReference type="ARBA" id="ARBA00022962"/>
    </source>
</evidence>
<comment type="catalytic activity">
    <reaction evidence="8 10">
        <text>5-[(5-phospho-1-deoxy-D-ribulos-1-ylimino)methylamino]-1-(5-phospho-beta-D-ribosyl)imidazole-4-carboxamide + L-glutamine = D-erythro-1-(imidazol-4-yl)glycerol 3-phosphate + 5-amino-1-(5-phospho-beta-D-ribosyl)imidazole-4-carboxamide + L-glutamate + H(+)</text>
        <dbReference type="Rhea" id="RHEA:24793"/>
        <dbReference type="ChEBI" id="CHEBI:15378"/>
        <dbReference type="ChEBI" id="CHEBI:29985"/>
        <dbReference type="ChEBI" id="CHEBI:58278"/>
        <dbReference type="ChEBI" id="CHEBI:58359"/>
        <dbReference type="ChEBI" id="CHEBI:58475"/>
        <dbReference type="ChEBI" id="CHEBI:58525"/>
        <dbReference type="EC" id="4.3.2.10"/>
    </reaction>
</comment>
<evidence type="ECO:0000256" key="10">
    <source>
        <dbReference type="HAMAP-Rule" id="MF_00278"/>
    </source>
</evidence>
<dbReference type="CDD" id="cd01748">
    <property type="entry name" value="GATase1_IGP_Synthase"/>
    <property type="match status" value="1"/>
</dbReference>
<evidence type="ECO:0000256" key="8">
    <source>
        <dbReference type="ARBA" id="ARBA00047838"/>
    </source>
</evidence>
<comment type="catalytic activity">
    <reaction evidence="9 10">
        <text>L-glutamine + H2O = L-glutamate + NH4(+)</text>
        <dbReference type="Rhea" id="RHEA:15889"/>
        <dbReference type="ChEBI" id="CHEBI:15377"/>
        <dbReference type="ChEBI" id="CHEBI:28938"/>
        <dbReference type="ChEBI" id="CHEBI:29985"/>
        <dbReference type="ChEBI" id="CHEBI:58359"/>
        <dbReference type="EC" id="3.5.1.2"/>
    </reaction>
</comment>
<dbReference type="EC" id="3.5.1.2" evidence="10"/>
<feature type="domain" description="Glutamine amidotransferase" evidence="11">
    <location>
        <begin position="3"/>
        <end position="203"/>
    </location>
</feature>
<evidence type="ECO:0000313" key="12">
    <source>
        <dbReference type="EMBL" id="MEE1877672.1"/>
    </source>
</evidence>
<reference evidence="12 13" key="1">
    <citation type="submission" date="2024-01" db="EMBL/GenBank/DDBJ databases">
        <title>The genome sequence of Erythrobacteraceae sp. strain 1XM1-14.</title>
        <authorList>
            <person name="Liu Y."/>
        </authorList>
    </citation>
    <scope>NUCLEOTIDE SEQUENCE [LARGE SCALE GENOMIC DNA]</scope>
    <source>
        <strain evidence="12 13">1XM1-14</strain>
    </source>
</reference>
<dbReference type="InterPro" id="IPR010139">
    <property type="entry name" value="Imidazole-glycPsynth_HisH"/>
</dbReference>
<accession>A0ABU7GF00</accession>
<evidence type="ECO:0000256" key="3">
    <source>
        <dbReference type="ARBA" id="ARBA00022605"/>
    </source>
</evidence>
<feature type="active site" evidence="10">
    <location>
        <position position="189"/>
    </location>
</feature>
<organism evidence="12 13">
    <name type="scientific">Altererythrobacter litoralis</name>
    <dbReference type="NCBI Taxonomy" id="3113904"/>
    <lineage>
        <taxon>Bacteria</taxon>
        <taxon>Pseudomonadati</taxon>
        <taxon>Pseudomonadota</taxon>
        <taxon>Alphaproteobacteria</taxon>
        <taxon>Sphingomonadales</taxon>
        <taxon>Erythrobacteraceae</taxon>
        <taxon>Altererythrobacter</taxon>
    </lineage>
</organism>
<dbReference type="PANTHER" id="PTHR42701">
    <property type="entry name" value="IMIDAZOLE GLYCEROL PHOSPHATE SYNTHASE SUBUNIT HISH"/>
    <property type="match status" value="1"/>
</dbReference>
<dbReference type="PIRSF" id="PIRSF000495">
    <property type="entry name" value="Amidotransf_hisH"/>
    <property type="match status" value="1"/>
</dbReference>
<evidence type="ECO:0000256" key="4">
    <source>
        <dbReference type="ARBA" id="ARBA00022801"/>
    </source>
</evidence>
<dbReference type="InterPro" id="IPR029062">
    <property type="entry name" value="Class_I_gatase-like"/>
</dbReference>
<keyword evidence="10" id="KW-0963">Cytoplasm</keyword>
<feature type="active site" description="Nucleophile" evidence="10">
    <location>
        <position position="77"/>
    </location>
</feature>
<feature type="active site" evidence="10">
    <location>
        <position position="187"/>
    </location>
</feature>
<name>A0ABU7GF00_9SPHN</name>
<comment type="pathway">
    <text evidence="1 10">Amino-acid biosynthesis; L-histidine biosynthesis; L-histidine from 5-phospho-alpha-D-ribose 1-diphosphate: step 5/9.</text>
</comment>
<comment type="function">
    <text evidence="10">IGPS catalyzes the conversion of PRFAR and glutamine to IGP, AICAR and glutamate. The HisH subunit catalyzes the hydrolysis of glutamine to glutamate and ammonia as part of the synthesis of IGP and AICAR. The resulting ammonia molecule is channeled to the active site of HisF.</text>
</comment>
<dbReference type="PANTHER" id="PTHR42701:SF1">
    <property type="entry name" value="IMIDAZOLE GLYCEROL PHOSPHATE SYNTHASE SUBUNIT HISH"/>
    <property type="match status" value="1"/>
</dbReference>
<dbReference type="RefSeq" id="WP_354144779.1">
    <property type="nucleotide sequence ID" value="NZ_JAZDQV010000007.1"/>
</dbReference>
<keyword evidence="7 10" id="KW-0456">Lyase</keyword>
<dbReference type="Pfam" id="PF00117">
    <property type="entry name" value="GATase"/>
    <property type="match status" value="1"/>
</dbReference>
<dbReference type="GO" id="GO:0016829">
    <property type="term" value="F:lyase activity"/>
    <property type="evidence" value="ECO:0007669"/>
    <property type="project" value="UniProtKB-KW"/>
</dbReference>
<keyword evidence="5 10" id="KW-0315">Glutamine amidotransferase</keyword>
<dbReference type="Proteomes" id="UP001343492">
    <property type="component" value="Unassembled WGS sequence"/>
</dbReference>
<gene>
    <name evidence="10 12" type="primary">hisH</name>
    <name evidence="12" type="ORF">VRS74_08255</name>
</gene>
<dbReference type="EMBL" id="JAZDQV010000007">
    <property type="protein sequence ID" value="MEE1877672.1"/>
    <property type="molecule type" value="Genomic_DNA"/>
</dbReference>
<evidence type="ECO:0000256" key="7">
    <source>
        <dbReference type="ARBA" id="ARBA00023239"/>
    </source>
</evidence>
<sequence>MADYGVGNLGSVMRSLEELGADPVLISKAADLEWADRIILPGVGAFADCMEALEAGGWPEAISQMVQVEGRLILGICAGMQLLSSGSTEGASDKKIVPGLGYIPGLVRNIGQLGVTNRIPHIGWNAVLAGSASGTFFEGIPDGTDFYFVHSYSFVPDDPAHVAATVHYGVSLTAAVRKDHVWGTQFHPEKSSRAGLRVLKNFIDAKV</sequence>
<evidence type="ECO:0000313" key="13">
    <source>
        <dbReference type="Proteomes" id="UP001343492"/>
    </source>
</evidence>
<comment type="caution">
    <text evidence="12">The sequence shown here is derived from an EMBL/GenBank/DDBJ whole genome shotgun (WGS) entry which is preliminary data.</text>
</comment>
<keyword evidence="13" id="KW-1185">Reference proteome</keyword>
<dbReference type="NCBIfam" id="TIGR01855">
    <property type="entry name" value="IMP_synth_hisH"/>
    <property type="match status" value="1"/>
</dbReference>
<keyword evidence="4 10" id="KW-0378">Hydrolase</keyword>
<comment type="subunit">
    <text evidence="2 10">Heterodimer of HisH and HisF.</text>
</comment>
<keyword evidence="6 10" id="KW-0368">Histidine biosynthesis</keyword>
<dbReference type="PROSITE" id="PS51273">
    <property type="entry name" value="GATASE_TYPE_1"/>
    <property type="match status" value="1"/>
</dbReference>
<dbReference type="SUPFAM" id="SSF52317">
    <property type="entry name" value="Class I glutamine amidotransferase-like"/>
    <property type="match status" value="1"/>
</dbReference>
<proteinExistence type="inferred from homology"/>
<evidence type="ECO:0000256" key="9">
    <source>
        <dbReference type="ARBA" id="ARBA00049534"/>
    </source>
</evidence>
<evidence type="ECO:0000256" key="1">
    <source>
        <dbReference type="ARBA" id="ARBA00005091"/>
    </source>
</evidence>
<dbReference type="HAMAP" id="MF_00278">
    <property type="entry name" value="HisH"/>
    <property type="match status" value="1"/>
</dbReference>
<dbReference type="EC" id="4.3.2.10" evidence="10"/>
<evidence type="ECO:0000259" key="11">
    <source>
        <dbReference type="Pfam" id="PF00117"/>
    </source>
</evidence>